<evidence type="ECO:0000313" key="2">
    <source>
        <dbReference type="Proteomes" id="UP000326759"/>
    </source>
</evidence>
<reference evidence="1 2" key="1">
    <citation type="journal article" date="2019" name="PLoS Biol.">
        <title>Sex chromosomes control vertical transmission of feminizing Wolbachia symbionts in an isopod.</title>
        <authorList>
            <person name="Becking T."/>
            <person name="Chebbi M.A."/>
            <person name="Giraud I."/>
            <person name="Moumen B."/>
            <person name="Laverre T."/>
            <person name="Caubet Y."/>
            <person name="Peccoud J."/>
            <person name="Gilbert C."/>
            <person name="Cordaux R."/>
        </authorList>
    </citation>
    <scope>NUCLEOTIDE SEQUENCE [LARGE SCALE GENOMIC DNA]</scope>
    <source>
        <strain evidence="1">ANa2</strain>
        <tissue evidence="1">Whole body excluding digestive tract and cuticle</tissue>
    </source>
</reference>
<comment type="caution">
    <text evidence="1">The sequence shown here is derived from an EMBL/GenBank/DDBJ whole genome shotgun (WGS) entry which is preliminary data.</text>
</comment>
<accession>A0A5N5TBY0</accession>
<dbReference type="Proteomes" id="UP000326759">
    <property type="component" value="Unassembled WGS sequence"/>
</dbReference>
<protein>
    <submittedName>
        <fullName evidence="1">Uncharacterized protein</fullName>
    </submittedName>
</protein>
<gene>
    <name evidence="1" type="ORF">Anas_06017</name>
</gene>
<proteinExistence type="predicted"/>
<dbReference type="AlphaFoldDB" id="A0A5N5TBY0"/>
<dbReference type="EMBL" id="SEYY01004487">
    <property type="protein sequence ID" value="KAB7503757.1"/>
    <property type="molecule type" value="Genomic_DNA"/>
</dbReference>
<name>A0A5N5TBY0_9CRUS</name>
<evidence type="ECO:0000313" key="1">
    <source>
        <dbReference type="EMBL" id="KAB7503757.1"/>
    </source>
</evidence>
<keyword evidence="2" id="KW-1185">Reference proteome</keyword>
<organism evidence="1 2">
    <name type="scientific">Armadillidium nasatum</name>
    <dbReference type="NCBI Taxonomy" id="96803"/>
    <lineage>
        <taxon>Eukaryota</taxon>
        <taxon>Metazoa</taxon>
        <taxon>Ecdysozoa</taxon>
        <taxon>Arthropoda</taxon>
        <taxon>Crustacea</taxon>
        <taxon>Multicrustacea</taxon>
        <taxon>Malacostraca</taxon>
        <taxon>Eumalacostraca</taxon>
        <taxon>Peracarida</taxon>
        <taxon>Isopoda</taxon>
        <taxon>Oniscidea</taxon>
        <taxon>Crinocheta</taxon>
        <taxon>Armadillidiidae</taxon>
        <taxon>Armadillidium</taxon>
    </lineage>
</organism>
<sequence>MKGVLPSGHTYEVAGEEESKNLKKKYHLLADGGVRIQPGNLFYPATLLKFVDLIYNFEVKPKDIYIKYSSKIWNELDIRNRLESDL</sequence>